<dbReference type="Pfam" id="PF02037">
    <property type="entry name" value="SAP"/>
    <property type="match status" value="1"/>
</dbReference>
<dbReference type="UniPathway" id="UPA00886"/>
<feature type="region of interest" description="Disordered" evidence="11">
    <location>
        <begin position="464"/>
        <end position="566"/>
    </location>
</feature>
<dbReference type="GO" id="GO:0061665">
    <property type="term" value="F:SUMO ligase activity"/>
    <property type="evidence" value="ECO:0007669"/>
    <property type="project" value="TreeGrafter"/>
</dbReference>
<dbReference type="PROSITE" id="PS50800">
    <property type="entry name" value="SAP"/>
    <property type="match status" value="1"/>
</dbReference>
<evidence type="ECO:0000256" key="9">
    <source>
        <dbReference type="ARBA" id="ARBA00023242"/>
    </source>
</evidence>
<dbReference type="InterPro" id="IPR003034">
    <property type="entry name" value="SAP_dom"/>
</dbReference>
<feature type="compositionally biased region" description="Acidic residues" evidence="11">
    <location>
        <begin position="516"/>
        <end position="529"/>
    </location>
</feature>
<feature type="region of interest" description="Disordered" evidence="11">
    <location>
        <begin position="600"/>
        <end position="650"/>
    </location>
</feature>
<feature type="compositionally biased region" description="Polar residues" evidence="11">
    <location>
        <begin position="886"/>
        <end position="903"/>
    </location>
</feature>
<keyword evidence="7" id="KW-0833">Ubl conjugation pathway</keyword>
<name>A0A161HLC9_9ASCO</name>
<dbReference type="InterPro" id="IPR013083">
    <property type="entry name" value="Znf_RING/FYVE/PHD"/>
</dbReference>
<dbReference type="SUPFAM" id="SSF68906">
    <property type="entry name" value="SAP domain"/>
    <property type="match status" value="1"/>
</dbReference>
<feature type="region of interest" description="Disordered" evidence="11">
    <location>
        <begin position="81"/>
        <end position="106"/>
    </location>
</feature>
<evidence type="ECO:0000256" key="5">
    <source>
        <dbReference type="ARBA" id="ARBA00022723"/>
    </source>
</evidence>
<dbReference type="GeneID" id="30037266"/>
<evidence type="ECO:0000256" key="1">
    <source>
        <dbReference type="ARBA" id="ARBA00004123"/>
    </source>
</evidence>
<gene>
    <name evidence="14" type="primary">NFI1</name>
    <name evidence="14" type="ORF">AWJ20_5065</name>
</gene>
<dbReference type="SMART" id="SM00513">
    <property type="entry name" value="SAP"/>
    <property type="match status" value="1"/>
</dbReference>
<dbReference type="AlphaFoldDB" id="A0A161HLC9"/>
<evidence type="ECO:0000256" key="11">
    <source>
        <dbReference type="SAM" id="MobiDB-lite"/>
    </source>
</evidence>
<evidence type="ECO:0000313" key="15">
    <source>
        <dbReference type="Proteomes" id="UP000189580"/>
    </source>
</evidence>
<dbReference type="GO" id="GO:0000785">
    <property type="term" value="C:chromatin"/>
    <property type="evidence" value="ECO:0007669"/>
    <property type="project" value="TreeGrafter"/>
</dbReference>
<feature type="compositionally biased region" description="Low complexity" evidence="11">
    <location>
        <begin position="537"/>
        <end position="559"/>
    </location>
</feature>
<evidence type="ECO:0000313" key="14">
    <source>
        <dbReference type="EMBL" id="ANB14107.1"/>
    </source>
</evidence>
<dbReference type="EMBL" id="CP014502">
    <property type="protein sequence ID" value="ANB14107.1"/>
    <property type="molecule type" value="Genomic_DNA"/>
</dbReference>
<dbReference type="Gene3D" id="2.60.120.780">
    <property type="entry name" value="PINIT domain"/>
    <property type="match status" value="1"/>
</dbReference>
<evidence type="ECO:0000256" key="2">
    <source>
        <dbReference type="ARBA" id="ARBA00004718"/>
    </source>
</evidence>
<dbReference type="Proteomes" id="UP000189580">
    <property type="component" value="Chromosome d"/>
</dbReference>
<evidence type="ECO:0000256" key="3">
    <source>
        <dbReference type="ARBA" id="ARBA00005383"/>
    </source>
</evidence>
<dbReference type="PANTHER" id="PTHR10782">
    <property type="entry name" value="ZINC FINGER MIZ DOMAIN-CONTAINING PROTEIN"/>
    <property type="match status" value="1"/>
</dbReference>
<dbReference type="InterPro" id="IPR036361">
    <property type="entry name" value="SAP_dom_sf"/>
</dbReference>
<comment type="pathway">
    <text evidence="2">Protein modification; protein sumoylation.</text>
</comment>
<feature type="region of interest" description="Disordered" evidence="11">
    <location>
        <begin position="806"/>
        <end position="865"/>
    </location>
</feature>
<feature type="compositionally biased region" description="Polar residues" evidence="11">
    <location>
        <begin position="806"/>
        <end position="818"/>
    </location>
</feature>
<feature type="domain" description="SP-RING-type" evidence="13">
    <location>
        <begin position="361"/>
        <end position="442"/>
    </location>
</feature>
<keyword evidence="15" id="KW-1185">Reference proteome</keyword>
<feature type="compositionally biased region" description="Pro residues" evidence="11">
    <location>
        <begin position="989"/>
        <end position="998"/>
    </location>
</feature>
<dbReference type="GO" id="GO:0016874">
    <property type="term" value="F:ligase activity"/>
    <property type="evidence" value="ECO:0007669"/>
    <property type="project" value="UniProtKB-KW"/>
</dbReference>
<evidence type="ECO:0000259" key="13">
    <source>
        <dbReference type="PROSITE" id="PS51044"/>
    </source>
</evidence>
<evidence type="ECO:0000256" key="4">
    <source>
        <dbReference type="ARBA" id="ARBA00022679"/>
    </source>
</evidence>
<evidence type="ECO:0000256" key="6">
    <source>
        <dbReference type="ARBA" id="ARBA00022771"/>
    </source>
</evidence>
<dbReference type="Gene3D" id="3.30.40.10">
    <property type="entry name" value="Zinc/RING finger domain, C3HC4 (zinc finger)"/>
    <property type="match status" value="1"/>
</dbReference>
<dbReference type="PROSITE" id="PS51044">
    <property type="entry name" value="ZF_SP_RING"/>
    <property type="match status" value="1"/>
</dbReference>
<keyword evidence="6 10" id="KW-0863">Zinc-finger</keyword>
<protein>
    <submittedName>
        <fullName evidence="14">SUMO ligase NFI1</fullName>
    </submittedName>
</protein>
<dbReference type="Gene3D" id="1.10.720.30">
    <property type="entry name" value="SAP domain"/>
    <property type="match status" value="1"/>
</dbReference>
<dbReference type="GO" id="GO:0008270">
    <property type="term" value="F:zinc ion binding"/>
    <property type="evidence" value="ECO:0007669"/>
    <property type="project" value="UniProtKB-KW"/>
</dbReference>
<dbReference type="Pfam" id="PF02891">
    <property type="entry name" value="zf-MIZ"/>
    <property type="match status" value="1"/>
</dbReference>
<dbReference type="GO" id="GO:0005634">
    <property type="term" value="C:nucleus"/>
    <property type="evidence" value="ECO:0007669"/>
    <property type="project" value="UniProtKB-SubCell"/>
</dbReference>
<keyword evidence="8" id="KW-0862">Zinc</keyword>
<feature type="domain" description="SAP" evidence="12">
    <location>
        <begin position="17"/>
        <end position="51"/>
    </location>
</feature>
<feature type="compositionally biased region" description="Low complexity" evidence="11">
    <location>
        <begin position="999"/>
        <end position="1026"/>
    </location>
</feature>
<dbReference type="RefSeq" id="XP_018736584.1">
    <property type="nucleotide sequence ID" value="XM_018882181.1"/>
</dbReference>
<dbReference type="InterPro" id="IPR038654">
    <property type="entry name" value="PINIT_sf"/>
</dbReference>
<evidence type="ECO:0000256" key="7">
    <source>
        <dbReference type="ARBA" id="ARBA00022786"/>
    </source>
</evidence>
<keyword evidence="4" id="KW-0808">Transferase</keyword>
<feature type="compositionally biased region" description="Acidic residues" evidence="11">
    <location>
        <begin position="466"/>
        <end position="475"/>
    </location>
</feature>
<feature type="region of interest" description="Disordered" evidence="11">
    <location>
        <begin position="878"/>
        <end position="1037"/>
    </location>
</feature>
<feature type="compositionally biased region" description="Low complexity" evidence="11">
    <location>
        <begin position="633"/>
        <end position="650"/>
    </location>
</feature>
<dbReference type="KEGG" id="slb:AWJ20_5065"/>
<evidence type="ECO:0000256" key="10">
    <source>
        <dbReference type="PROSITE-ProRule" id="PRU00452"/>
    </source>
</evidence>
<reference evidence="14 15" key="1">
    <citation type="submission" date="2016-02" db="EMBL/GenBank/DDBJ databases">
        <title>Complete genome sequence and transcriptome regulation of the pentose utilising yeast Sugiyamaella lignohabitans.</title>
        <authorList>
            <person name="Bellasio M."/>
            <person name="Peymann A."/>
            <person name="Valli M."/>
            <person name="Sipitzky M."/>
            <person name="Graf A."/>
            <person name="Sauer M."/>
            <person name="Marx H."/>
            <person name="Mattanovich D."/>
        </authorList>
    </citation>
    <scope>NUCLEOTIDE SEQUENCE [LARGE SCALE GENOMIC DNA]</scope>
    <source>
        <strain evidence="14 15">CBS 10342</strain>
    </source>
</reference>
<dbReference type="InterPro" id="IPR023321">
    <property type="entry name" value="PINIT"/>
</dbReference>
<comment type="similarity">
    <text evidence="3">Belongs to the PIAS family.</text>
</comment>
<dbReference type="InterPro" id="IPR004181">
    <property type="entry name" value="Znf_MIZ"/>
</dbReference>
<accession>A0A161HLC9</accession>
<sequence>MVDHTQTVYDEALSYISSVLTVTQLKIVLRNFGLAASGRKVELQNRLLEYLQIGLRKNDGERINRVHAALIDAVQDHPSSRSTALLNMGNRNPSSSQSPAPNRTGSQLITTRDWINSMTNPMTYTQQVNSIASGTTVNGTGPLAPQSGYQGSSASLFNGYASQYKPPEIPMINHQAINIVKSPFYDLTTRLHTPLIFQPPYSETNRRSTNFTLPDDIPWSSIESGEKQVYLLGIEYNVQSPEEHQHIYFPSITELVVSSQVIPVSATKGIRGKPGSTLPINVTPYVKKSHDLGRTRYTLDATINFPPKERDRPPDPNLRKTFIIMTFLAIPHSIEELIDNIKKQPWISRESVKQAIIDENQDEDVVATTTVHSLKDPVSYRRIDTPIRSMHCKHVDCLDAETFFQLQLQGPTWKCSICSNPITYDELRLDGYFKDILDNTDKNAEDVEILPDGTWVQKGVGAVDLSDSDDSEDDALTQRVKRQKVIKAEPGSADASMRSTPSVAVQSVAARRQEPEVIELSDSDDDMTDEAPPAMHQQQEQPVQQEAGQETQREAQQQARYNESDDFETITNLYGRNSFTGTSLLFGDVADGVVLDGESASVPVDDGTDQASHGVVNGVNTVSNESSDQPHTPTSNPPESNHNSPNLDDYTLSLQDTLLSSSLLFNKLPDTTAKVTQVPTPKDLTGDGLSTDAGNVEDDAEIALARARADVAATSTPEPTPAVTPRILDSVVGSTSAATSNGSINPDIVAASNGISNDSAKKDTIQDNGNHPAESLDVVPAIESIPNSRDTAAASALQSLRTSFTPANSEFPVQNPSMPSRPPYISQSSSNGFRTMLPKGPIINDQTSETRLPSPHGGPAAADTGSQFQDLTRRLHPNRSDIDVSDTGNPTHSNPPWRQNLLSQPPRRLPGLGIGTGLGPRPRSEYSNVAESHKRRHNSSTSPVEAPLPPWSQPSTTGLLGQHILHTPSHAEPVTGTFPPRTQPVRGPRAPPPAPPPIRRSAGNSRPASISSPASSSATNATADSSDVIDLTLSDSD</sequence>
<dbReference type="GO" id="GO:0016925">
    <property type="term" value="P:protein sumoylation"/>
    <property type="evidence" value="ECO:0007669"/>
    <property type="project" value="UniProtKB-UniPathway"/>
</dbReference>
<dbReference type="OrthoDB" id="28127at2759"/>
<evidence type="ECO:0000259" key="12">
    <source>
        <dbReference type="PROSITE" id="PS50800"/>
    </source>
</evidence>
<proteinExistence type="inferred from homology"/>
<keyword evidence="14" id="KW-0436">Ligase</keyword>
<keyword evidence="9" id="KW-0539">Nucleus</keyword>
<dbReference type="Pfam" id="PF14324">
    <property type="entry name" value="PINIT"/>
    <property type="match status" value="1"/>
</dbReference>
<feature type="compositionally biased region" description="Polar residues" evidence="11">
    <location>
        <begin position="618"/>
        <end position="632"/>
    </location>
</feature>
<dbReference type="PANTHER" id="PTHR10782:SF4">
    <property type="entry name" value="TONALLI, ISOFORM E"/>
    <property type="match status" value="1"/>
</dbReference>
<organism evidence="14 15">
    <name type="scientific">Sugiyamaella lignohabitans</name>
    <dbReference type="NCBI Taxonomy" id="796027"/>
    <lineage>
        <taxon>Eukaryota</taxon>
        <taxon>Fungi</taxon>
        <taxon>Dikarya</taxon>
        <taxon>Ascomycota</taxon>
        <taxon>Saccharomycotina</taxon>
        <taxon>Dipodascomycetes</taxon>
        <taxon>Dipodascales</taxon>
        <taxon>Trichomonascaceae</taxon>
        <taxon>Sugiyamaella</taxon>
    </lineage>
</organism>
<evidence type="ECO:0000256" key="8">
    <source>
        <dbReference type="ARBA" id="ARBA00022833"/>
    </source>
</evidence>
<keyword evidence="5" id="KW-0479">Metal-binding</keyword>
<comment type="subcellular location">
    <subcellularLocation>
        <location evidence="1">Nucleus</location>
    </subcellularLocation>
</comment>